<dbReference type="Pfam" id="PF01853">
    <property type="entry name" value="MOZ_SAS"/>
    <property type="match status" value="1"/>
</dbReference>
<evidence type="ECO:0000259" key="5">
    <source>
        <dbReference type="PROSITE" id="PS51726"/>
    </source>
</evidence>
<dbReference type="Gene3D" id="1.10.10.10">
    <property type="entry name" value="Winged helix-like DNA-binding domain superfamily/Winged helix DNA-binding domain"/>
    <property type="match status" value="1"/>
</dbReference>
<dbReference type="EC" id="2.3.1.48" evidence="2"/>
<dbReference type="Proteomes" id="UP000054826">
    <property type="component" value="Unassembled WGS sequence"/>
</dbReference>
<evidence type="ECO:0000313" key="7">
    <source>
        <dbReference type="Proteomes" id="UP000054826"/>
    </source>
</evidence>
<dbReference type="AlphaFoldDB" id="A0A0V1JKM8"/>
<reference evidence="6 7" key="1">
    <citation type="submission" date="2015-01" db="EMBL/GenBank/DDBJ databases">
        <title>Evolution of Trichinella species and genotypes.</title>
        <authorList>
            <person name="Korhonen P.K."/>
            <person name="Edoardo P."/>
            <person name="Giuseppe L.R."/>
            <person name="Gasser R.B."/>
        </authorList>
    </citation>
    <scope>NUCLEOTIDE SEQUENCE [LARGE SCALE GENOMIC DNA]</scope>
    <source>
        <strain evidence="6">ISS176</strain>
    </source>
</reference>
<dbReference type="InterPro" id="IPR016181">
    <property type="entry name" value="Acyl_CoA_acyltransferase"/>
</dbReference>
<comment type="similarity">
    <text evidence="1">Belongs to the MYST (SAS/MOZ) family.</text>
</comment>
<evidence type="ECO:0000256" key="3">
    <source>
        <dbReference type="ARBA" id="ARBA00022990"/>
    </source>
</evidence>
<feature type="active site" description="Proton donor/acceptor" evidence="4">
    <location>
        <position position="82"/>
    </location>
</feature>
<dbReference type="SUPFAM" id="SSF55729">
    <property type="entry name" value="Acyl-CoA N-acyltransferases (Nat)"/>
    <property type="match status" value="1"/>
</dbReference>
<dbReference type="GO" id="GO:0004402">
    <property type="term" value="F:histone acetyltransferase activity"/>
    <property type="evidence" value="ECO:0007669"/>
    <property type="project" value="InterPro"/>
</dbReference>
<evidence type="ECO:0000256" key="4">
    <source>
        <dbReference type="PIRSR" id="PIRSR602717-51"/>
    </source>
</evidence>
<evidence type="ECO:0000256" key="2">
    <source>
        <dbReference type="ARBA" id="ARBA00013184"/>
    </source>
</evidence>
<protein>
    <recommendedName>
        <fullName evidence="2">histone acetyltransferase</fullName>
        <ecNumber evidence="2">2.3.1.48</ecNumber>
    </recommendedName>
</protein>
<organism evidence="6 7">
    <name type="scientific">Trichinella pseudospiralis</name>
    <name type="common">Parasitic roundworm</name>
    <dbReference type="NCBI Taxonomy" id="6337"/>
    <lineage>
        <taxon>Eukaryota</taxon>
        <taxon>Metazoa</taxon>
        <taxon>Ecdysozoa</taxon>
        <taxon>Nematoda</taxon>
        <taxon>Enoplea</taxon>
        <taxon>Dorylaimia</taxon>
        <taxon>Trichinellida</taxon>
        <taxon>Trichinellidae</taxon>
        <taxon>Trichinella</taxon>
    </lineage>
</organism>
<evidence type="ECO:0000256" key="1">
    <source>
        <dbReference type="ARBA" id="ARBA00010107"/>
    </source>
</evidence>
<comment type="caution">
    <text evidence="6">The sequence shown here is derived from an EMBL/GenBank/DDBJ whole genome shotgun (WGS) entry which is preliminary data.</text>
</comment>
<keyword evidence="3" id="KW-0007">Acetylation</keyword>
<keyword evidence="6" id="KW-0808">Transferase</keyword>
<accession>A0A0V1JKM8</accession>
<dbReference type="InterPro" id="IPR002717">
    <property type="entry name" value="HAT_MYST-type"/>
</dbReference>
<feature type="domain" description="MYST-type HAT" evidence="5">
    <location>
        <begin position="1"/>
        <end position="148"/>
    </location>
</feature>
<sequence length="148" mass="16884">MYTKMKTVQEHLLDTSKALKPTENAKISASVFIIARQFLQMEFVLPTEARYADEIQPIVHHSNVPHLGYILSKSENGIITLERPFSVEGLAAYRQYWLQSIVEYMAKKGTKRQFDITELPKLSGIADVDIAATLFTYDMLRKSMKNIG</sequence>
<dbReference type="PROSITE" id="PS51726">
    <property type="entry name" value="MYST_HAT"/>
    <property type="match status" value="1"/>
</dbReference>
<dbReference type="InterPro" id="IPR036388">
    <property type="entry name" value="WH-like_DNA-bd_sf"/>
</dbReference>
<dbReference type="GO" id="GO:0006355">
    <property type="term" value="P:regulation of DNA-templated transcription"/>
    <property type="evidence" value="ECO:0007669"/>
    <property type="project" value="InterPro"/>
</dbReference>
<name>A0A0V1JKM8_TRIPS</name>
<dbReference type="EMBL" id="JYDV01000088">
    <property type="protein sequence ID" value="KRZ35552.1"/>
    <property type="molecule type" value="Genomic_DNA"/>
</dbReference>
<gene>
    <name evidence="6" type="primary">ESA1</name>
    <name evidence="6" type="ORF">T4C_6213</name>
</gene>
<evidence type="ECO:0000313" key="6">
    <source>
        <dbReference type="EMBL" id="KRZ35552.1"/>
    </source>
</evidence>
<proteinExistence type="inferred from homology"/>